<evidence type="ECO:0000256" key="1">
    <source>
        <dbReference type="ARBA" id="ARBA00023015"/>
    </source>
</evidence>
<dbReference type="GO" id="GO:0003700">
    <property type="term" value="F:DNA-binding transcription factor activity"/>
    <property type="evidence" value="ECO:0007669"/>
    <property type="project" value="TreeGrafter"/>
</dbReference>
<dbReference type="InterPro" id="IPR001647">
    <property type="entry name" value="HTH_TetR"/>
</dbReference>
<dbReference type="Gene3D" id="1.10.357.10">
    <property type="entry name" value="Tetracycline Repressor, domain 2"/>
    <property type="match status" value="1"/>
</dbReference>
<evidence type="ECO:0000313" key="7">
    <source>
        <dbReference type="Proteomes" id="UP000253345"/>
    </source>
</evidence>
<dbReference type="InterPro" id="IPR036271">
    <property type="entry name" value="Tet_transcr_reg_TetR-rel_C_sf"/>
</dbReference>
<dbReference type="SUPFAM" id="SSF46689">
    <property type="entry name" value="Homeodomain-like"/>
    <property type="match status" value="1"/>
</dbReference>
<sequence>MTSPDDRPYHHGDLRRVIIDTAIAMLDEPAGPQFTLREVARRAGVSHAAPYKHFPDKAALLTEIALIGFERLREALAAGSAGAPPGAVPALVGMARAYLEFGASNPALYRLMFGAGMDRSLHLSGRAMGAFDEVIGLLERGQAEGVIRPRPVRGQAAACWAQMHGLTLLALDGLLLPEKVGDGAVDAALSVLLEGLAVDPARWVQGHG</sequence>
<protein>
    <submittedName>
        <fullName evidence="6">TetR family transcriptional regulator</fullName>
    </submittedName>
</protein>
<dbReference type="PANTHER" id="PTHR30055">
    <property type="entry name" value="HTH-TYPE TRANSCRIPTIONAL REGULATOR RUTR"/>
    <property type="match status" value="1"/>
</dbReference>
<dbReference type="PRINTS" id="PR00455">
    <property type="entry name" value="HTHTETR"/>
</dbReference>
<organism evidence="6 7">
    <name type="scientific">Paracoccus lutimaris</name>
    <dbReference type="NCBI Taxonomy" id="1490030"/>
    <lineage>
        <taxon>Bacteria</taxon>
        <taxon>Pseudomonadati</taxon>
        <taxon>Pseudomonadota</taxon>
        <taxon>Alphaproteobacteria</taxon>
        <taxon>Rhodobacterales</taxon>
        <taxon>Paracoccaceae</taxon>
        <taxon>Paracoccus</taxon>
    </lineage>
</organism>
<name>A0A368Z487_9RHOB</name>
<dbReference type="Pfam" id="PF13305">
    <property type="entry name" value="TetR_C_33"/>
    <property type="match status" value="1"/>
</dbReference>
<dbReference type="OrthoDB" id="7056813at2"/>
<dbReference type="InterPro" id="IPR025996">
    <property type="entry name" value="MT1864/Rv1816-like_C"/>
</dbReference>
<feature type="DNA-binding region" description="H-T-H motif" evidence="4">
    <location>
        <begin position="35"/>
        <end position="54"/>
    </location>
</feature>
<dbReference type="AlphaFoldDB" id="A0A368Z487"/>
<dbReference type="RefSeq" id="WP_114348291.1">
    <property type="nucleotide sequence ID" value="NZ_QPJL01000003.1"/>
</dbReference>
<dbReference type="InterPro" id="IPR009057">
    <property type="entry name" value="Homeodomain-like_sf"/>
</dbReference>
<accession>A0A368Z487</accession>
<comment type="caution">
    <text evidence="6">The sequence shown here is derived from an EMBL/GenBank/DDBJ whole genome shotgun (WGS) entry which is preliminary data.</text>
</comment>
<keyword evidence="7" id="KW-1185">Reference proteome</keyword>
<evidence type="ECO:0000256" key="2">
    <source>
        <dbReference type="ARBA" id="ARBA00023125"/>
    </source>
</evidence>
<keyword evidence="2 4" id="KW-0238">DNA-binding</keyword>
<evidence type="ECO:0000256" key="4">
    <source>
        <dbReference type="PROSITE-ProRule" id="PRU00335"/>
    </source>
</evidence>
<proteinExistence type="predicted"/>
<keyword evidence="1" id="KW-0805">Transcription regulation</keyword>
<dbReference type="Pfam" id="PF00440">
    <property type="entry name" value="TetR_N"/>
    <property type="match status" value="1"/>
</dbReference>
<gene>
    <name evidence="6" type="ORF">DFP89_103235</name>
</gene>
<keyword evidence="3" id="KW-0804">Transcription</keyword>
<dbReference type="Proteomes" id="UP000253345">
    <property type="component" value="Unassembled WGS sequence"/>
</dbReference>
<dbReference type="GO" id="GO:0000976">
    <property type="term" value="F:transcription cis-regulatory region binding"/>
    <property type="evidence" value="ECO:0007669"/>
    <property type="project" value="TreeGrafter"/>
</dbReference>
<reference evidence="6 7" key="1">
    <citation type="submission" date="2018-07" db="EMBL/GenBank/DDBJ databases">
        <title>Genomic Encyclopedia of Type Strains, Phase III (KMG-III): the genomes of soil and plant-associated and newly described type strains.</title>
        <authorList>
            <person name="Whitman W."/>
        </authorList>
    </citation>
    <scope>NUCLEOTIDE SEQUENCE [LARGE SCALE GENOMIC DNA]</scope>
    <source>
        <strain evidence="6 7">CECT 8525</strain>
    </source>
</reference>
<evidence type="ECO:0000313" key="6">
    <source>
        <dbReference type="EMBL" id="RCW87231.1"/>
    </source>
</evidence>
<dbReference type="PANTHER" id="PTHR30055:SF220">
    <property type="entry name" value="TETR-FAMILY REGULATORY PROTEIN"/>
    <property type="match status" value="1"/>
</dbReference>
<dbReference type="PROSITE" id="PS50977">
    <property type="entry name" value="HTH_TETR_2"/>
    <property type="match status" value="1"/>
</dbReference>
<dbReference type="EMBL" id="QPJL01000003">
    <property type="protein sequence ID" value="RCW87231.1"/>
    <property type="molecule type" value="Genomic_DNA"/>
</dbReference>
<feature type="domain" description="HTH tetR-type" evidence="5">
    <location>
        <begin position="12"/>
        <end position="72"/>
    </location>
</feature>
<evidence type="ECO:0000259" key="5">
    <source>
        <dbReference type="PROSITE" id="PS50977"/>
    </source>
</evidence>
<dbReference type="InterPro" id="IPR050109">
    <property type="entry name" value="HTH-type_TetR-like_transc_reg"/>
</dbReference>
<evidence type="ECO:0000256" key="3">
    <source>
        <dbReference type="ARBA" id="ARBA00023163"/>
    </source>
</evidence>
<dbReference type="SUPFAM" id="SSF48498">
    <property type="entry name" value="Tetracyclin repressor-like, C-terminal domain"/>
    <property type="match status" value="1"/>
</dbReference>